<proteinExistence type="predicted"/>
<feature type="transmembrane region" description="Helical" evidence="1">
    <location>
        <begin position="19"/>
        <end position="36"/>
    </location>
</feature>
<feature type="transmembrane region" description="Helical" evidence="1">
    <location>
        <begin position="48"/>
        <end position="67"/>
    </location>
</feature>
<keyword evidence="1" id="KW-0812">Transmembrane</keyword>
<keyword evidence="1" id="KW-0472">Membrane</keyword>
<gene>
    <name evidence="2" type="ORF">SPLFYP13_00405</name>
</gene>
<keyword evidence="1" id="KW-1133">Transmembrane helix</keyword>
<accession>A0A6N3AHL2</accession>
<dbReference type="AlphaFoldDB" id="A0A6N3AHL2"/>
<organism evidence="2">
    <name type="scientific">Streptococcus parasanguinis</name>
    <dbReference type="NCBI Taxonomy" id="1318"/>
    <lineage>
        <taxon>Bacteria</taxon>
        <taxon>Bacillati</taxon>
        <taxon>Bacillota</taxon>
        <taxon>Bacilli</taxon>
        <taxon>Lactobacillales</taxon>
        <taxon>Streptococcaceae</taxon>
        <taxon>Streptococcus</taxon>
    </lineage>
</organism>
<dbReference type="EMBL" id="CACRUC010000017">
    <property type="protein sequence ID" value="VYT89020.1"/>
    <property type="molecule type" value="Genomic_DNA"/>
</dbReference>
<protein>
    <submittedName>
        <fullName evidence="2">Uncharacterized protein</fullName>
    </submittedName>
</protein>
<reference evidence="2" key="1">
    <citation type="submission" date="2019-11" db="EMBL/GenBank/DDBJ databases">
        <authorList>
            <person name="Feng L."/>
        </authorList>
    </citation>
    <scope>NUCLEOTIDE SEQUENCE</scope>
    <source>
        <strain evidence="2">SparasanguinisLFYP13</strain>
    </source>
</reference>
<sequence length="138" mass="15469">MTLSISVTNPIKQRLKKTILWYILISAFFFVGSRIYEHFSFGETSAFMHYLFLIPLIGGALLVLLQLMVKGFSRLSLNLWNSGVATLTAGALYRGIVNLSGRSTTMDQPYYYLGVAFLALALISLFFIRSVWVEKASA</sequence>
<feature type="transmembrane region" description="Helical" evidence="1">
    <location>
        <begin position="109"/>
        <end position="128"/>
    </location>
</feature>
<evidence type="ECO:0000313" key="2">
    <source>
        <dbReference type="EMBL" id="VYT89020.1"/>
    </source>
</evidence>
<evidence type="ECO:0000256" key="1">
    <source>
        <dbReference type="SAM" id="Phobius"/>
    </source>
</evidence>
<name>A0A6N3AHL2_STRPA</name>
<feature type="transmembrane region" description="Helical" evidence="1">
    <location>
        <begin position="79"/>
        <end position="97"/>
    </location>
</feature>